<dbReference type="InterPro" id="IPR051202">
    <property type="entry name" value="Peptidase_C40"/>
</dbReference>
<dbReference type="Proteomes" id="UP000317010">
    <property type="component" value="Unassembled WGS sequence"/>
</dbReference>
<dbReference type="Pfam" id="PF00877">
    <property type="entry name" value="NLPC_P60"/>
    <property type="match status" value="1"/>
</dbReference>
<dbReference type="SUPFAM" id="SSF54001">
    <property type="entry name" value="Cysteine proteinases"/>
    <property type="match status" value="1"/>
</dbReference>
<dbReference type="PROSITE" id="PS51935">
    <property type="entry name" value="NLPC_P60"/>
    <property type="match status" value="1"/>
</dbReference>
<proteinExistence type="inferred from homology"/>
<evidence type="ECO:0000256" key="3">
    <source>
        <dbReference type="ARBA" id="ARBA00022801"/>
    </source>
</evidence>
<sequence length="180" mass="20339">MRRILLTFITVVCLVVVLTNTANALKTNRHHHKVNLSKTTFNTDSVSADSIIHFAQSLIGVRYRSAMSDPLRGFDCSGFVSYVFKSFNFNVPRSSCEFISVGEKIRLEDAKPGDIILFTGTKKHTRKIGHIGIVLCNSCDEFKFIHSTSGKEHGVTITAMDKNYKRRFVQIIRILKQNDV</sequence>
<reference evidence="6 7" key="1">
    <citation type="submission" date="2019-07" db="EMBL/GenBank/DDBJ databases">
        <title>Genomic Encyclopedia of Archaeal and Bacterial Type Strains, Phase II (KMG-II): from individual species to whole genera.</title>
        <authorList>
            <person name="Goeker M."/>
        </authorList>
    </citation>
    <scope>NUCLEOTIDE SEQUENCE [LARGE SCALE GENOMIC DNA]</scope>
    <source>
        <strain evidence="6 7">ATCC BAA-1854</strain>
    </source>
</reference>
<evidence type="ECO:0000256" key="1">
    <source>
        <dbReference type="ARBA" id="ARBA00007074"/>
    </source>
</evidence>
<comment type="similarity">
    <text evidence="1">Belongs to the peptidase C40 family.</text>
</comment>
<keyword evidence="4" id="KW-0788">Thiol protease</keyword>
<dbReference type="GO" id="GO:0008234">
    <property type="term" value="F:cysteine-type peptidase activity"/>
    <property type="evidence" value="ECO:0007669"/>
    <property type="project" value="UniProtKB-KW"/>
</dbReference>
<dbReference type="Gene3D" id="3.90.1720.10">
    <property type="entry name" value="endopeptidase domain like (from Nostoc punctiforme)"/>
    <property type="match status" value="1"/>
</dbReference>
<keyword evidence="2" id="KW-0645">Protease</keyword>
<evidence type="ECO:0000256" key="4">
    <source>
        <dbReference type="ARBA" id="ARBA00022807"/>
    </source>
</evidence>
<evidence type="ECO:0000313" key="6">
    <source>
        <dbReference type="EMBL" id="TWJ01552.1"/>
    </source>
</evidence>
<accession>A0A562U6X0</accession>
<keyword evidence="7" id="KW-1185">Reference proteome</keyword>
<gene>
    <name evidence="6" type="ORF">JN11_01703</name>
</gene>
<dbReference type="InterPro" id="IPR000064">
    <property type="entry name" value="NLP_P60_dom"/>
</dbReference>
<evidence type="ECO:0000256" key="2">
    <source>
        <dbReference type="ARBA" id="ARBA00022670"/>
    </source>
</evidence>
<name>A0A562U6X0_9SPHI</name>
<dbReference type="RefSeq" id="WP_144911581.1">
    <property type="nucleotide sequence ID" value="NZ_VLLI01000004.1"/>
</dbReference>
<dbReference type="InterPro" id="IPR038765">
    <property type="entry name" value="Papain-like_cys_pep_sf"/>
</dbReference>
<organism evidence="6 7">
    <name type="scientific">Mucilaginibacter frigoritolerans</name>
    <dbReference type="NCBI Taxonomy" id="652788"/>
    <lineage>
        <taxon>Bacteria</taxon>
        <taxon>Pseudomonadati</taxon>
        <taxon>Bacteroidota</taxon>
        <taxon>Sphingobacteriia</taxon>
        <taxon>Sphingobacteriales</taxon>
        <taxon>Sphingobacteriaceae</taxon>
        <taxon>Mucilaginibacter</taxon>
    </lineage>
</organism>
<evidence type="ECO:0000259" key="5">
    <source>
        <dbReference type="PROSITE" id="PS51935"/>
    </source>
</evidence>
<comment type="caution">
    <text evidence="6">The sequence shown here is derived from an EMBL/GenBank/DDBJ whole genome shotgun (WGS) entry which is preliminary data.</text>
</comment>
<dbReference type="GO" id="GO:0006508">
    <property type="term" value="P:proteolysis"/>
    <property type="evidence" value="ECO:0007669"/>
    <property type="project" value="UniProtKB-KW"/>
</dbReference>
<dbReference type="PANTHER" id="PTHR47053:SF1">
    <property type="entry name" value="MUREIN DD-ENDOPEPTIDASE MEPH-RELATED"/>
    <property type="match status" value="1"/>
</dbReference>
<keyword evidence="3" id="KW-0378">Hydrolase</keyword>
<dbReference type="EMBL" id="VLLI01000004">
    <property type="protein sequence ID" value="TWJ01552.1"/>
    <property type="molecule type" value="Genomic_DNA"/>
</dbReference>
<dbReference type="PANTHER" id="PTHR47053">
    <property type="entry name" value="MUREIN DD-ENDOPEPTIDASE MEPH-RELATED"/>
    <property type="match status" value="1"/>
</dbReference>
<protein>
    <submittedName>
        <fullName evidence="6">NlpC/P60 family protein</fullName>
    </submittedName>
</protein>
<dbReference type="OrthoDB" id="9807055at2"/>
<dbReference type="AlphaFoldDB" id="A0A562U6X0"/>
<evidence type="ECO:0000313" key="7">
    <source>
        <dbReference type="Proteomes" id="UP000317010"/>
    </source>
</evidence>
<feature type="domain" description="NlpC/P60" evidence="5">
    <location>
        <begin position="45"/>
        <end position="175"/>
    </location>
</feature>